<dbReference type="Proteomes" id="UP001060085">
    <property type="component" value="Linkage Group LG05"/>
</dbReference>
<evidence type="ECO:0000313" key="2">
    <source>
        <dbReference type="Proteomes" id="UP001060085"/>
    </source>
</evidence>
<protein>
    <submittedName>
        <fullName evidence="1">Uncharacterized protein</fullName>
    </submittedName>
</protein>
<organism evidence="1 2">
    <name type="scientific">Catharanthus roseus</name>
    <name type="common">Madagascar periwinkle</name>
    <name type="synonym">Vinca rosea</name>
    <dbReference type="NCBI Taxonomy" id="4058"/>
    <lineage>
        <taxon>Eukaryota</taxon>
        <taxon>Viridiplantae</taxon>
        <taxon>Streptophyta</taxon>
        <taxon>Embryophyta</taxon>
        <taxon>Tracheophyta</taxon>
        <taxon>Spermatophyta</taxon>
        <taxon>Magnoliopsida</taxon>
        <taxon>eudicotyledons</taxon>
        <taxon>Gunneridae</taxon>
        <taxon>Pentapetalae</taxon>
        <taxon>asterids</taxon>
        <taxon>lamiids</taxon>
        <taxon>Gentianales</taxon>
        <taxon>Apocynaceae</taxon>
        <taxon>Rauvolfioideae</taxon>
        <taxon>Vinceae</taxon>
        <taxon>Catharanthinae</taxon>
        <taxon>Catharanthus</taxon>
    </lineage>
</organism>
<sequence length="112" mass="12903">MAMKANTYLIITRCLHSRSRSGCKTNRGTTDVDRAIWEKSCATTARKIYNVLAKTKKNMMQERNKVEEIPCLSAQRGYTVFYRNRMRRDLTMAGSSDKLSSFNPISLEFLPK</sequence>
<keyword evidence="2" id="KW-1185">Reference proteome</keyword>
<reference evidence="2" key="1">
    <citation type="journal article" date="2023" name="Nat. Plants">
        <title>Single-cell RNA sequencing provides a high-resolution roadmap for understanding the multicellular compartmentation of specialized metabolism.</title>
        <authorList>
            <person name="Sun S."/>
            <person name="Shen X."/>
            <person name="Li Y."/>
            <person name="Li Y."/>
            <person name="Wang S."/>
            <person name="Li R."/>
            <person name="Zhang H."/>
            <person name="Shen G."/>
            <person name="Guo B."/>
            <person name="Wei J."/>
            <person name="Xu J."/>
            <person name="St-Pierre B."/>
            <person name="Chen S."/>
            <person name="Sun C."/>
        </authorList>
    </citation>
    <scope>NUCLEOTIDE SEQUENCE [LARGE SCALE GENOMIC DNA]</scope>
</reference>
<evidence type="ECO:0000313" key="1">
    <source>
        <dbReference type="EMBL" id="KAI5664142.1"/>
    </source>
</evidence>
<proteinExistence type="predicted"/>
<comment type="caution">
    <text evidence="1">The sequence shown here is derived from an EMBL/GenBank/DDBJ whole genome shotgun (WGS) entry which is preliminary data.</text>
</comment>
<dbReference type="EMBL" id="CM044705">
    <property type="protein sequence ID" value="KAI5664142.1"/>
    <property type="molecule type" value="Genomic_DNA"/>
</dbReference>
<gene>
    <name evidence="1" type="ORF">M9H77_23465</name>
</gene>
<name>A0ACC0AVW1_CATRO</name>
<accession>A0ACC0AVW1</accession>